<sequence>LIKSEKQDYPKDPVPPREAIFKDIKRKREGKDSFQSVVLDKKRGIIIARATISVKLENHVAYNQAKHVADFDLTVLKDFVHLEIIEKLFTSVISKVESYDYVSTIRGCNMFEEEFHLWLKRGALLINDINVNRLYFDEVNWELMERWREEGRKRAVEEDITMVSFEECPKEIIDEYAKLYTQIGNLIPFEEEEEEELIETAETRRTRERIRREKGEFWLTLITKEEDGSISGLTEIVYDPVKSYLAYQMLTGVSPEYRQRGLGKWLKAEMLFKMKEKLPKVIAIHTGNAKINAPMMSINKRMGFRTVLKVKCFSMKL</sequence>
<comment type="caution">
    <text evidence="2">The sequence shown here is derived from an EMBL/GenBank/DDBJ whole genome shotgun (WGS) entry which is preliminary data.</text>
</comment>
<dbReference type="GO" id="GO:0016747">
    <property type="term" value="F:acyltransferase activity, transferring groups other than amino-acyl groups"/>
    <property type="evidence" value="ECO:0007669"/>
    <property type="project" value="InterPro"/>
</dbReference>
<reference evidence="2" key="1">
    <citation type="journal article" date="2014" name="Front. Microbiol.">
        <title>High frequency of phylogenetically diverse reductive dehalogenase-homologous genes in deep subseafloor sedimentary metagenomes.</title>
        <authorList>
            <person name="Kawai M."/>
            <person name="Futagami T."/>
            <person name="Toyoda A."/>
            <person name="Takaki Y."/>
            <person name="Nishi S."/>
            <person name="Hori S."/>
            <person name="Arai W."/>
            <person name="Tsubouchi T."/>
            <person name="Morono Y."/>
            <person name="Uchiyama I."/>
            <person name="Ito T."/>
            <person name="Fujiyama A."/>
            <person name="Inagaki F."/>
            <person name="Takami H."/>
        </authorList>
    </citation>
    <scope>NUCLEOTIDE SEQUENCE</scope>
    <source>
        <strain evidence="2">Expedition CK06-06</strain>
    </source>
</reference>
<dbReference type="SUPFAM" id="SSF55729">
    <property type="entry name" value="Acyl-CoA N-acyltransferases (Nat)"/>
    <property type="match status" value="1"/>
</dbReference>
<name>X1FLM6_9ZZZZ</name>
<accession>X1FLM6</accession>
<dbReference type="InterPro" id="IPR016181">
    <property type="entry name" value="Acyl_CoA_acyltransferase"/>
</dbReference>
<gene>
    <name evidence="2" type="ORF">S03H2_06157</name>
</gene>
<dbReference type="EMBL" id="BARU01002649">
    <property type="protein sequence ID" value="GAH30274.1"/>
    <property type="molecule type" value="Genomic_DNA"/>
</dbReference>
<feature type="domain" description="N-acetyltransferase" evidence="1">
    <location>
        <begin position="171"/>
        <end position="317"/>
    </location>
</feature>
<dbReference type="Gene3D" id="3.40.630.30">
    <property type="match status" value="1"/>
</dbReference>
<dbReference type="Pfam" id="PF00583">
    <property type="entry name" value="Acetyltransf_1"/>
    <property type="match status" value="1"/>
</dbReference>
<organism evidence="2">
    <name type="scientific">marine sediment metagenome</name>
    <dbReference type="NCBI Taxonomy" id="412755"/>
    <lineage>
        <taxon>unclassified sequences</taxon>
        <taxon>metagenomes</taxon>
        <taxon>ecological metagenomes</taxon>
    </lineage>
</organism>
<dbReference type="InterPro" id="IPR000182">
    <property type="entry name" value="GNAT_dom"/>
</dbReference>
<evidence type="ECO:0000259" key="1">
    <source>
        <dbReference type="PROSITE" id="PS51186"/>
    </source>
</evidence>
<protein>
    <recommendedName>
        <fullName evidence="1">N-acetyltransferase domain-containing protein</fullName>
    </recommendedName>
</protein>
<feature type="non-terminal residue" evidence="2">
    <location>
        <position position="1"/>
    </location>
</feature>
<dbReference type="AlphaFoldDB" id="X1FLM6"/>
<evidence type="ECO:0000313" key="2">
    <source>
        <dbReference type="EMBL" id="GAH30274.1"/>
    </source>
</evidence>
<dbReference type="PROSITE" id="PS51186">
    <property type="entry name" value="GNAT"/>
    <property type="match status" value="1"/>
</dbReference>
<proteinExistence type="predicted"/>